<keyword evidence="9 14" id="KW-0472">Membrane</keyword>
<dbReference type="InterPro" id="IPR001873">
    <property type="entry name" value="ENaC"/>
</dbReference>
<dbReference type="Gene3D" id="2.60.470.10">
    <property type="entry name" value="Acid-sensing ion channels like domains"/>
    <property type="match status" value="1"/>
</dbReference>
<evidence type="ECO:0000256" key="2">
    <source>
        <dbReference type="ARBA" id="ARBA00007193"/>
    </source>
</evidence>
<evidence type="ECO:0000313" key="16">
    <source>
        <dbReference type="Proteomes" id="UP000005237"/>
    </source>
</evidence>
<evidence type="ECO:0000256" key="4">
    <source>
        <dbReference type="ARBA" id="ARBA00022461"/>
    </source>
</evidence>
<sequence length="876" mass="100351">MPRKRRSEDVETLVIATSPIKIQVEQFIEDTASIDDDDISALDRFAEDTSMLGFRYLHTRYKTWFRVLWGCVVVFFIGLTFYQVFERVTYYFIKNPLTTRRSYETLPNMYFPTIGVCNKMQIKASSVASKNPDLLRAMCGALDENTSNSTRFDELDKFDDVDILDVYRNSFQSADDLFVSCEFGKSGSCQDEIRPMYTPYGLCYSVSPNKTILRPGPETTLSLVLNLEVHDIIPGTVVEPGVILSIYDGASSLSHYSEGIHLEAGKVVTIPVNEVRKLRLHESSCGSTKMESFSEKEYSKSACEWSVSVKQIEKECGCIPIRNPIYRGIFDNKNENSTTPEKKPLKKWKKRKIPRCTLRQEIECVQEKLVCTYIQQETFKINIVYLQNIRSHIDDNICPDDCEDISFSSIVFGGKLSSSEIVSLLPSDWEDTKEKRVAAYQKALEVIPNRMIPVVRNVQQLADELQSFVKEASEIFGTSEKTNEVKCLSSDGRTYESFINQFNSYEPTWERITSYLQNSLARELNSTALCLGFFLDSKGELEESEATPVLNMTLASISLLQLGQIENSLGRANFNYGLTMMHESTRNVVLKLAHPLITEVKDCVTKMYDNLERVEEIAEDCRIIFKKRYIPLLEASHVYTKTNPASGALKEYSESVKKVLGRLQFMKTRVRMYAWNDFKIELKEFESLYRETAKDHLEIEDMLKLRKSMVTDIPKLALELSETFVAVTESRRKFAVLAGIDADERVNEKFSNFSSCLAELHESAPWLKKSRFIRGEWLSRLRNQVLMAQSYSPTPQYDVTVINQNCPESELFESELSCIRTVLYQNCPKAELSRIRTVLNQNCPEAELFVSELSRIRTVRIRTAPNQNYSISMLTA</sequence>
<reference evidence="15" key="2">
    <citation type="submission" date="2022-06" db="UniProtKB">
        <authorList>
            <consortium name="EnsemblMetazoa"/>
        </authorList>
    </citation>
    <scope>IDENTIFICATION</scope>
    <source>
        <strain evidence="15">DF5081</strain>
    </source>
</reference>
<keyword evidence="7" id="KW-0915">Sodium</keyword>
<organism evidence="15 16">
    <name type="scientific">Caenorhabditis japonica</name>
    <dbReference type="NCBI Taxonomy" id="281687"/>
    <lineage>
        <taxon>Eukaryota</taxon>
        <taxon>Metazoa</taxon>
        <taxon>Ecdysozoa</taxon>
        <taxon>Nematoda</taxon>
        <taxon>Chromadorea</taxon>
        <taxon>Rhabditida</taxon>
        <taxon>Rhabditina</taxon>
        <taxon>Rhabditomorpha</taxon>
        <taxon>Rhabditoidea</taxon>
        <taxon>Rhabditidae</taxon>
        <taxon>Peloderinae</taxon>
        <taxon>Caenorhabditis</taxon>
    </lineage>
</organism>
<keyword evidence="11 13" id="KW-0739">Sodium transport</keyword>
<evidence type="ECO:0000256" key="10">
    <source>
        <dbReference type="ARBA" id="ARBA00023180"/>
    </source>
</evidence>
<proteinExistence type="inferred from homology"/>
<dbReference type="EnsemblMetazoa" id="CJA02094b.1">
    <property type="protein sequence ID" value="CJA02094b.1"/>
    <property type="gene ID" value="WBGene00121298"/>
</dbReference>
<keyword evidence="4 13" id="KW-0894">Sodium channel</keyword>
<evidence type="ECO:0000256" key="12">
    <source>
        <dbReference type="ARBA" id="ARBA00023303"/>
    </source>
</evidence>
<evidence type="ECO:0000256" key="8">
    <source>
        <dbReference type="ARBA" id="ARBA00023065"/>
    </source>
</evidence>
<dbReference type="Pfam" id="PF00858">
    <property type="entry name" value="ASC"/>
    <property type="match status" value="1"/>
</dbReference>
<keyword evidence="3 13" id="KW-0813">Transport</keyword>
<keyword evidence="12 13" id="KW-0407">Ion channel</keyword>
<comment type="subcellular location">
    <subcellularLocation>
        <location evidence="1">Membrane</location>
        <topology evidence="1">Multi-pass membrane protein</topology>
    </subcellularLocation>
</comment>
<evidence type="ECO:0000256" key="11">
    <source>
        <dbReference type="ARBA" id="ARBA00023201"/>
    </source>
</evidence>
<feature type="transmembrane region" description="Helical" evidence="14">
    <location>
        <begin position="64"/>
        <end position="85"/>
    </location>
</feature>
<evidence type="ECO:0000256" key="9">
    <source>
        <dbReference type="ARBA" id="ARBA00023136"/>
    </source>
</evidence>
<keyword evidence="16" id="KW-1185">Reference proteome</keyword>
<dbReference type="PANTHER" id="PTHR11690">
    <property type="entry name" value="AMILORIDE-SENSITIVE SODIUM CHANNEL-RELATED"/>
    <property type="match status" value="1"/>
</dbReference>
<evidence type="ECO:0000313" key="15">
    <source>
        <dbReference type="EnsemblMetazoa" id="CJA02094b.1"/>
    </source>
</evidence>
<protein>
    <submittedName>
        <fullName evidence="15">Uncharacterized protein</fullName>
    </submittedName>
</protein>
<evidence type="ECO:0000256" key="5">
    <source>
        <dbReference type="ARBA" id="ARBA00022692"/>
    </source>
</evidence>
<dbReference type="AlphaFoldDB" id="A0A8R1HHW0"/>
<evidence type="ECO:0000256" key="13">
    <source>
        <dbReference type="RuleBase" id="RU000679"/>
    </source>
</evidence>
<name>A0A8R1HHW0_CAEJA</name>
<keyword evidence="10" id="KW-0325">Glycoprotein</keyword>
<dbReference type="GO" id="GO:0015280">
    <property type="term" value="F:ligand-gated sodium channel activity"/>
    <property type="evidence" value="ECO:0007669"/>
    <property type="project" value="TreeGrafter"/>
</dbReference>
<keyword evidence="5 13" id="KW-0812">Transmembrane</keyword>
<dbReference type="GO" id="GO:0005886">
    <property type="term" value="C:plasma membrane"/>
    <property type="evidence" value="ECO:0007669"/>
    <property type="project" value="TreeGrafter"/>
</dbReference>
<dbReference type="Proteomes" id="UP000005237">
    <property type="component" value="Unassembled WGS sequence"/>
</dbReference>
<evidence type="ECO:0000256" key="1">
    <source>
        <dbReference type="ARBA" id="ARBA00004141"/>
    </source>
</evidence>
<comment type="similarity">
    <text evidence="2 13">Belongs to the amiloride-sensitive sodium channel (TC 1.A.6) family.</text>
</comment>
<evidence type="ECO:0000256" key="3">
    <source>
        <dbReference type="ARBA" id="ARBA00022448"/>
    </source>
</evidence>
<evidence type="ECO:0000256" key="6">
    <source>
        <dbReference type="ARBA" id="ARBA00022989"/>
    </source>
</evidence>
<dbReference type="PRINTS" id="PR01078">
    <property type="entry name" value="AMINACHANNEL"/>
</dbReference>
<keyword evidence="8 13" id="KW-0406">Ion transport</keyword>
<evidence type="ECO:0000256" key="14">
    <source>
        <dbReference type="SAM" id="Phobius"/>
    </source>
</evidence>
<reference evidence="16" key="1">
    <citation type="submission" date="2010-08" db="EMBL/GenBank/DDBJ databases">
        <authorList>
            <consortium name="Caenorhabditis japonica Sequencing Consortium"/>
            <person name="Wilson R.K."/>
        </authorList>
    </citation>
    <scope>NUCLEOTIDE SEQUENCE [LARGE SCALE GENOMIC DNA]</scope>
    <source>
        <strain evidence="16">DF5081</strain>
    </source>
</reference>
<dbReference type="PANTHER" id="PTHR11690:SF293">
    <property type="entry name" value="ACID-SENSING ION CHANNEL 1"/>
    <property type="match status" value="1"/>
</dbReference>
<accession>A0A8R1HHW0</accession>
<evidence type="ECO:0000256" key="7">
    <source>
        <dbReference type="ARBA" id="ARBA00023053"/>
    </source>
</evidence>
<keyword evidence="6 14" id="KW-1133">Transmembrane helix</keyword>